<comment type="caution">
    <text evidence="2">The sequence shown here is derived from an EMBL/GenBank/DDBJ whole genome shotgun (WGS) entry which is preliminary data.</text>
</comment>
<keyword evidence="3" id="KW-1185">Reference proteome</keyword>
<accession>A0ABD1D0P4</accession>
<organism evidence="2 3">
    <name type="scientific">Culex pipiens pipiens</name>
    <name type="common">Northern house mosquito</name>
    <dbReference type="NCBI Taxonomy" id="38569"/>
    <lineage>
        <taxon>Eukaryota</taxon>
        <taxon>Metazoa</taxon>
        <taxon>Ecdysozoa</taxon>
        <taxon>Arthropoda</taxon>
        <taxon>Hexapoda</taxon>
        <taxon>Insecta</taxon>
        <taxon>Pterygota</taxon>
        <taxon>Neoptera</taxon>
        <taxon>Endopterygota</taxon>
        <taxon>Diptera</taxon>
        <taxon>Nematocera</taxon>
        <taxon>Culicoidea</taxon>
        <taxon>Culicidae</taxon>
        <taxon>Culicinae</taxon>
        <taxon>Culicini</taxon>
        <taxon>Culex</taxon>
        <taxon>Culex</taxon>
    </lineage>
</organism>
<dbReference type="Proteomes" id="UP001562425">
    <property type="component" value="Unassembled WGS sequence"/>
</dbReference>
<sequence>MFNTAAATSHASSACDRPILHHSHSDSNCHRLYHQQKRFQKRHSATSFGPTSTTRWSLQPQPQEVLCKSFPNPSYSASSSHGIFHEHDHYTTTNHQQHHYRHHQHVWAGATGSGSGPPKTRGLFRRVTRKVIEWIRAIRHRLHFSITLLLNPIDHVVLPIVLCVSPPCLVKPSRCRRR</sequence>
<feature type="compositionally biased region" description="Polar residues" evidence="1">
    <location>
        <begin position="45"/>
        <end position="59"/>
    </location>
</feature>
<gene>
    <name evidence="2" type="ORF">pipiens_001354</name>
</gene>
<dbReference type="EMBL" id="JBEHCU010008261">
    <property type="protein sequence ID" value="KAL1386043.1"/>
    <property type="molecule type" value="Genomic_DNA"/>
</dbReference>
<dbReference type="AlphaFoldDB" id="A0ABD1D0P4"/>
<evidence type="ECO:0000256" key="1">
    <source>
        <dbReference type="SAM" id="MobiDB-lite"/>
    </source>
</evidence>
<proteinExistence type="predicted"/>
<evidence type="ECO:0000313" key="2">
    <source>
        <dbReference type="EMBL" id="KAL1386043.1"/>
    </source>
</evidence>
<reference evidence="2 3" key="1">
    <citation type="submission" date="2024-05" db="EMBL/GenBank/DDBJ databases">
        <title>Culex pipiens pipiens assembly and annotation.</title>
        <authorList>
            <person name="Alout H."/>
            <person name="Durand T."/>
        </authorList>
    </citation>
    <scope>NUCLEOTIDE SEQUENCE [LARGE SCALE GENOMIC DNA]</scope>
    <source>
        <strain evidence="2">HA-2024</strain>
        <tissue evidence="2">Whole body</tissue>
    </source>
</reference>
<protein>
    <submittedName>
        <fullName evidence="2">Uncharacterized protein</fullName>
    </submittedName>
</protein>
<evidence type="ECO:0000313" key="3">
    <source>
        <dbReference type="Proteomes" id="UP001562425"/>
    </source>
</evidence>
<feature type="region of interest" description="Disordered" evidence="1">
    <location>
        <begin position="36"/>
        <end position="59"/>
    </location>
</feature>
<name>A0ABD1D0P4_CULPP</name>